<dbReference type="InterPro" id="IPR000330">
    <property type="entry name" value="SNF2_N"/>
</dbReference>
<name>A0A0F9RS14_9ZZZZ</name>
<gene>
    <name evidence="3" type="ORF">LCGC14_0610310</name>
</gene>
<dbReference type="AlphaFoldDB" id="A0A0F9RS14"/>
<dbReference type="EMBL" id="LAZR01001010">
    <property type="protein sequence ID" value="KKN52637.1"/>
    <property type="molecule type" value="Genomic_DNA"/>
</dbReference>
<feature type="domain" description="Helicase ATP-binding" evidence="2">
    <location>
        <begin position="41"/>
        <end position="202"/>
    </location>
</feature>
<protein>
    <recommendedName>
        <fullName evidence="2">Helicase ATP-binding domain-containing protein</fullName>
    </recommendedName>
</protein>
<dbReference type="SUPFAM" id="SSF52540">
    <property type="entry name" value="P-loop containing nucleoside triphosphate hydrolases"/>
    <property type="match status" value="2"/>
</dbReference>
<dbReference type="InterPro" id="IPR014001">
    <property type="entry name" value="Helicase_ATP-bd"/>
</dbReference>
<dbReference type="Pfam" id="PF00176">
    <property type="entry name" value="SNF2-rel_dom"/>
    <property type="match status" value="1"/>
</dbReference>
<dbReference type="InterPro" id="IPR038718">
    <property type="entry name" value="SNF2-like_sf"/>
</dbReference>
<dbReference type="Gene3D" id="3.40.50.10810">
    <property type="entry name" value="Tandem AAA-ATPase domain"/>
    <property type="match status" value="1"/>
</dbReference>
<comment type="caution">
    <text evidence="3">The sequence shown here is derived from an EMBL/GenBank/DDBJ whole genome shotgun (WGS) entry which is preliminary data.</text>
</comment>
<dbReference type="SMART" id="SM00487">
    <property type="entry name" value="DEXDc"/>
    <property type="match status" value="1"/>
</dbReference>
<accession>A0A0F9RS14</accession>
<dbReference type="GO" id="GO:0016787">
    <property type="term" value="F:hydrolase activity"/>
    <property type="evidence" value="ECO:0007669"/>
    <property type="project" value="UniProtKB-KW"/>
</dbReference>
<dbReference type="CDD" id="cd18793">
    <property type="entry name" value="SF2_C_SNF"/>
    <property type="match status" value="1"/>
</dbReference>
<dbReference type="GO" id="GO:0006281">
    <property type="term" value="P:DNA repair"/>
    <property type="evidence" value="ECO:0007669"/>
    <property type="project" value="TreeGrafter"/>
</dbReference>
<dbReference type="PROSITE" id="PS51192">
    <property type="entry name" value="HELICASE_ATP_BIND_1"/>
    <property type="match status" value="1"/>
</dbReference>
<dbReference type="PANTHER" id="PTHR45766:SF6">
    <property type="entry name" value="SWI_SNF-RELATED MATRIX-ASSOCIATED ACTIN-DEPENDENT REGULATOR OF CHROMATIN SUBFAMILY A-LIKE PROTEIN 1"/>
    <property type="match status" value="1"/>
</dbReference>
<sequence length="494" mass="56145">MKKHMTDFDVEASRATKPYFYSAPYPEDGEYVPYDYQFAGVEYHLKRNNALFGDAPGLGKTAECILLGNAIEAKNTLVVCPASLRLNWEREIWRWSTQTNVNTYPILKSSDGVSLKADYTITSYDMLRNSAILEAIMDQMWDHLILDEAHALKDPKGNKRTKVLCAPDMLPSVVGRITMASGTILPNQPIECYNMIRLLNWDAIDQISLTDFRNYYYGLGGGMIRSPVLVDRDEDNNPIEPRMISKLHWSDKVRNVPRNLDDLQYRLRKHVMVRRLKEQVLHELPPKRWHVFPLAITPAMRKALKHPGWKRAEKMYEMDLGAFDRNVPVDGAISTARRLLGEAKAPAVVDYINELMSEGITKLVVAAWHHSVLDYMREKLAHHGLVYMDGNTTTVKKQYAVDQFQGNADIGIILGQMGPLGMGWNFSVAQDVLNAEPDWVEGRNEQLLDRPHRPGQQGDYVLGHMPVVPGTMDERIVSNAIRKGIDIYAALDKQ</sequence>
<keyword evidence="1" id="KW-0378">Hydrolase</keyword>
<dbReference type="PANTHER" id="PTHR45766">
    <property type="entry name" value="DNA ANNEALING HELICASE AND ENDONUCLEASE ZRANB3 FAMILY MEMBER"/>
    <property type="match status" value="1"/>
</dbReference>
<dbReference type="GO" id="GO:0005524">
    <property type="term" value="F:ATP binding"/>
    <property type="evidence" value="ECO:0007669"/>
    <property type="project" value="InterPro"/>
</dbReference>
<dbReference type="InterPro" id="IPR049730">
    <property type="entry name" value="SNF2/RAD54-like_C"/>
</dbReference>
<evidence type="ECO:0000259" key="2">
    <source>
        <dbReference type="PROSITE" id="PS51192"/>
    </source>
</evidence>
<dbReference type="GO" id="GO:0031297">
    <property type="term" value="P:replication fork processing"/>
    <property type="evidence" value="ECO:0007669"/>
    <property type="project" value="TreeGrafter"/>
</dbReference>
<evidence type="ECO:0000256" key="1">
    <source>
        <dbReference type="ARBA" id="ARBA00022801"/>
    </source>
</evidence>
<reference evidence="3" key="1">
    <citation type="journal article" date="2015" name="Nature">
        <title>Complex archaea that bridge the gap between prokaryotes and eukaryotes.</title>
        <authorList>
            <person name="Spang A."/>
            <person name="Saw J.H."/>
            <person name="Jorgensen S.L."/>
            <person name="Zaremba-Niedzwiedzka K."/>
            <person name="Martijn J."/>
            <person name="Lind A.E."/>
            <person name="van Eijk R."/>
            <person name="Schleper C."/>
            <person name="Guy L."/>
            <person name="Ettema T.J."/>
        </authorList>
    </citation>
    <scope>NUCLEOTIDE SEQUENCE</scope>
</reference>
<dbReference type="InterPro" id="IPR027417">
    <property type="entry name" value="P-loop_NTPase"/>
</dbReference>
<organism evidence="3">
    <name type="scientific">marine sediment metagenome</name>
    <dbReference type="NCBI Taxonomy" id="412755"/>
    <lineage>
        <taxon>unclassified sequences</taxon>
        <taxon>metagenomes</taxon>
        <taxon>ecological metagenomes</taxon>
    </lineage>
</organism>
<dbReference type="Gene3D" id="3.40.50.300">
    <property type="entry name" value="P-loop containing nucleotide triphosphate hydrolases"/>
    <property type="match status" value="1"/>
</dbReference>
<evidence type="ECO:0000313" key="3">
    <source>
        <dbReference type="EMBL" id="KKN52637.1"/>
    </source>
</evidence>
<proteinExistence type="predicted"/>